<dbReference type="Proteomes" id="UP001066276">
    <property type="component" value="Chromosome 11"/>
</dbReference>
<keyword evidence="7" id="KW-0677">Repeat</keyword>
<evidence type="ECO:0000256" key="7">
    <source>
        <dbReference type="ARBA" id="ARBA00022737"/>
    </source>
</evidence>
<dbReference type="InterPro" id="IPR032675">
    <property type="entry name" value="LRR_dom_sf"/>
</dbReference>
<dbReference type="Pfam" id="PF13855">
    <property type="entry name" value="LRR_8"/>
    <property type="match status" value="2"/>
</dbReference>
<dbReference type="PRINTS" id="PR00019">
    <property type="entry name" value="LEURICHRPT"/>
</dbReference>
<dbReference type="PANTHER" id="PTHR46473">
    <property type="entry name" value="GH08155P"/>
    <property type="match status" value="1"/>
</dbReference>
<dbReference type="SUPFAM" id="SSF52058">
    <property type="entry name" value="L domain-like"/>
    <property type="match status" value="2"/>
</dbReference>
<feature type="compositionally biased region" description="Basic and acidic residues" evidence="13">
    <location>
        <begin position="1"/>
        <end position="13"/>
    </location>
</feature>
<evidence type="ECO:0000256" key="9">
    <source>
        <dbReference type="ARBA" id="ARBA00023065"/>
    </source>
</evidence>
<comment type="subcellular location">
    <subcellularLocation>
        <location evidence="1">Cell membrane</location>
        <topology evidence="1">Single-pass membrane protein</topology>
    </subcellularLocation>
</comment>
<evidence type="ECO:0000256" key="13">
    <source>
        <dbReference type="SAM" id="MobiDB-lite"/>
    </source>
</evidence>
<dbReference type="InterPro" id="IPR003591">
    <property type="entry name" value="Leu-rich_rpt_typical-subtyp"/>
</dbReference>
<keyword evidence="5" id="KW-0812">Transmembrane</keyword>
<evidence type="ECO:0000256" key="10">
    <source>
        <dbReference type="ARBA" id="ARBA00023136"/>
    </source>
</evidence>
<keyword evidence="4" id="KW-0433">Leucine-rich repeat</keyword>
<evidence type="ECO:0000313" key="15">
    <source>
        <dbReference type="Proteomes" id="UP001066276"/>
    </source>
</evidence>
<organism evidence="14 15">
    <name type="scientific">Pleurodeles waltl</name>
    <name type="common">Iberian ribbed newt</name>
    <dbReference type="NCBI Taxonomy" id="8319"/>
    <lineage>
        <taxon>Eukaryota</taxon>
        <taxon>Metazoa</taxon>
        <taxon>Chordata</taxon>
        <taxon>Craniata</taxon>
        <taxon>Vertebrata</taxon>
        <taxon>Euteleostomi</taxon>
        <taxon>Amphibia</taxon>
        <taxon>Batrachia</taxon>
        <taxon>Caudata</taxon>
        <taxon>Salamandroidea</taxon>
        <taxon>Salamandridae</taxon>
        <taxon>Pleurodelinae</taxon>
        <taxon>Pleurodeles</taxon>
    </lineage>
</organism>
<proteinExistence type="predicted"/>
<keyword evidence="2" id="KW-0813">Transport</keyword>
<dbReference type="PANTHER" id="PTHR46473:SF10">
    <property type="entry name" value="LD45603P-RELATED"/>
    <property type="match status" value="1"/>
</dbReference>
<keyword evidence="10" id="KW-0472">Membrane</keyword>
<keyword evidence="3" id="KW-1003">Cell membrane</keyword>
<evidence type="ECO:0000256" key="6">
    <source>
        <dbReference type="ARBA" id="ARBA00022729"/>
    </source>
</evidence>
<keyword evidence="6" id="KW-0732">Signal</keyword>
<evidence type="ECO:0000256" key="12">
    <source>
        <dbReference type="ARBA" id="ARBA00023303"/>
    </source>
</evidence>
<dbReference type="Gene3D" id="3.80.10.10">
    <property type="entry name" value="Ribonuclease Inhibitor"/>
    <property type="match status" value="3"/>
</dbReference>
<dbReference type="InterPro" id="IPR001611">
    <property type="entry name" value="Leu-rich_rpt"/>
</dbReference>
<sequence>MFRRSGKPDKTEAQKQSNLRSASSAVHVTLTSGAPPVLLPSTSSGRAQESCLHGFVRCIASEMEIVSFCFSLGLTFLAVAWRSKVMAVLPGYQGTCKLIHRAADCNRKHLTSVPQDLPGITEELFLDFNEVRTLTNSSLLRYIRMWSLSLSQNNVELIEPGTFLVSKRLSVLNLQGNCVYVNYTVTAAALRGVPTLRKLDLSKNYLTEDMATTLLQNLSTLESLSLARNVLMRLDSMTFADLVELRELSLERNYIYEIEAGTFEAMQRLQRLNLAYNQITCIVGFRLTQVRVLNISYNSIEWFLSDESSNEFDLETLDLSSNQLLFFPLLPKRNKLRSLLLSDNRMNFYEKRYNATLVKDGTVKFIVISNNVTNVTAVNIWEDITVGNVSSLNFLDMSKNEFWYLPEGFLAMMTSLSQLKLNHNCFQSIHLTELEPPGSLVELDLSQNQLLELRVDPDSNNVLPNLRTLNVSTNKLNMLPAQLFNHMKYITTVDLSYNHLDLCPRIVQTDKGEDQVCTDFRNIISLKHLYLAGSVALIVYEQGHRRFTIQELILPSGGPNTLQKTVRQVGAILEEGIAAGTGAEHRERQKPRA</sequence>
<feature type="compositionally biased region" description="Polar residues" evidence="13">
    <location>
        <begin position="14"/>
        <end position="25"/>
    </location>
</feature>
<dbReference type="PROSITE" id="PS51450">
    <property type="entry name" value="LRR"/>
    <property type="match status" value="2"/>
</dbReference>
<keyword evidence="9" id="KW-0406">Ion transport</keyword>
<evidence type="ECO:0000256" key="2">
    <source>
        <dbReference type="ARBA" id="ARBA00022448"/>
    </source>
</evidence>
<evidence type="ECO:0000256" key="5">
    <source>
        <dbReference type="ARBA" id="ARBA00022692"/>
    </source>
</evidence>
<evidence type="ECO:0000256" key="1">
    <source>
        <dbReference type="ARBA" id="ARBA00004162"/>
    </source>
</evidence>
<accession>A0AAV7LCI1</accession>
<name>A0AAV7LCI1_PLEWA</name>
<dbReference type="SMART" id="SM00369">
    <property type="entry name" value="LRR_TYP"/>
    <property type="match status" value="8"/>
</dbReference>
<dbReference type="GO" id="GO:0034220">
    <property type="term" value="P:monoatomic ion transmembrane transport"/>
    <property type="evidence" value="ECO:0007669"/>
    <property type="project" value="UniProtKB-KW"/>
</dbReference>
<evidence type="ECO:0000313" key="14">
    <source>
        <dbReference type="EMBL" id="KAJ1089295.1"/>
    </source>
</evidence>
<evidence type="ECO:0000256" key="8">
    <source>
        <dbReference type="ARBA" id="ARBA00022989"/>
    </source>
</evidence>
<dbReference type="GO" id="GO:0005886">
    <property type="term" value="C:plasma membrane"/>
    <property type="evidence" value="ECO:0007669"/>
    <property type="project" value="UniProtKB-SubCell"/>
</dbReference>
<dbReference type="EMBL" id="JANPWB010000015">
    <property type="protein sequence ID" value="KAJ1089295.1"/>
    <property type="molecule type" value="Genomic_DNA"/>
</dbReference>
<keyword evidence="8" id="KW-1133">Transmembrane helix</keyword>
<keyword evidence="15" id="KW-1185">Reference proteome</keyword>
<gene>
    <name evidence="14" type="ORF">NDU88_002446</name>
</gene>
<dbReference type="InterPro" id="IPR051432">
    <property type="entry name" value="KCNMA1_auxiliary"/>
</dbReference>
<keyword evidence="12" id="KW-0407">Ion channel</keyword>
<dbReference type="AlphaFoldDB" id="A0AAV7LCI1"/>
<evidence type="ECO:0000256" key="3">
    <source>
        <dbReference type="ARBA" id="ARBA00022475"/>
    </source>
</evidence>
<protein>
    <submittedName>
        <fullName evidence="14">Uncharacterized protein</fullName>
    </submittedName>
</protein>
<feature type="region of interest" description="Disordered" evidence="13">
    <location>
        <begin position="1"/>
        <end position="25"/>
    </location>
</feature>
<keyword evidence="11" id="KW-1015">Disulfide bond</keyword>
<evidence type="ECO:0000256" key="11">
    <source>
        <dbReference type="ARBA" id="ARBA00023157"/>
    </source>
</evidence>
<reference evidence="14" key="1">
    <citation type="journal article" date="2022" name="bioRxiv">
        <title>Sequencing and chromosome-scale assembly of the giantPleurodeles waltlgenome.</title>
        <authorList>
            <person name="Brown T."/>
            <person name="Elewa A."/>
            <person name="Iarovenko S."/>
            <person name="Subramanian E."/>
            <person name="Araus A.J."/>
            <person name="Petzold A."/>
            <person name="Susuki M."/>
            <person name="Suzuki K.-i.T."/>
            <person name="Hayashi T."/>
            <person name="Toyoda A."/>
            <person name="Oliveira C."/>
            <person name="Osipova E."/>
            <person name="Leigh N.D."/>
            <person name="Simon A."/>
            <person name="Yun M.H."/>
        </authorList>
    </citation>
    <scope>NUCLEOTIDE SEQUENCE</scope>
    <source>
        <strain evidence="14">20211129_DDA</strain>
        <tissue evidence="14">Liver</tissue>
    </source>
</reference>
<evidence type="ECO:0000256" key="4">
    <source>
        <dbReference type="ARBA" id="ARBA00022614"/>
    </source>
</evidence>
<comment type="caution">
    <text evidence="14">The sequence shown here is derived from an EMBL/GenBank/DDBJ whole genome shotgun (WGS) entry which is preliminary data.</text>
</comment>